<reference evidence="2" key="1">
    <citation type="journal article" date="2022" name="Mol. Ecol. Resour.">
        <title>The genomes of chicory, endive, great burdock and yacon provide insights into Asteraceae palaeo-polyploidization history and plant inulin production.</title>
        <authorList>
            <person name="Fan W."/>
            <person name="Wang S."/>
            <person name="Wang H."/>
            <person name="Wang A."/>
            <person name="Jiang F."/>
            <person name="Liu H."/>
            <person name="Zhao H."/>
            <person name="Xu D."/>
            <person name="Zhang Y."/>
        </authorList>
    </citation>
    <scope>NUCLEOTIDE SEQUENCE [LARGE SCALE GENOMIC DNA]</scope>
    <source>
        <strain evidence="2">cv. Punajuju</strain>
    </source>
</reference>
<organism evidence="1 2">
    <name type="scientific">Cichorium intybus</name>
    <name type="common">Chicory</name>
    <dbReference type="NCBI Taxonomy" id="13427"/>
    <lineage>
        <taxon>Eukaryota</taxon>
        <taxon>Viridiplantae</taxon>
        <taxon>Streptophyta</taxon>
        <taxon>Embryophyta</taxon>
        <taxon>Tracheophyta</taxon>
        <taxon>Spermatophyta</taxon>
        <taxon>Magnoliopsida</taxon>
        <taxon>eudicotyledons</taxon>
        <taxon>Gunneridae</taxon>
        <taxon>Pentapetalae</taxon>
        <taxon>asterids</taxon>
        <taxon>campanulids</taxon>
        <taxon>Asterales</taxon>
        <taxon>Asteraceae</taxon>
        <taxon>Cichorioideae</taxon>
        <taxon>Cichorieae</taxon>
        <taxon>Cichoriinae</taxon>
        <taxon>Cichorium</taxon>
    </lineage>
</organism>
<dbReference type="Proteomes" id="UP001055811">
    <property type="component" value="Linkage Group LG03"/>
</dbReference>
<accession>A0ACB9F429</accession>
<proteinExistence type="predicted"/>
<sequence>MAPFFFFLLVIFSFADGGSIGVNYGRIANNLPIPQRNVADSSSETFLGSNQWTEFTITGALAVSIIFIIFALSQSSFVHCNLQESKNFVNAISHYHPNTKFYRYSSAVTFIKNSESCPFLPYYGVPFYAIDLLVDLT</sequence>
<evidence type="ECO:0000313" key="1">
    <source>
        <dbReference type="EMBL" id="KAI3765691.1"/>
    </source>
</evidence>
<comment type="caution">
    <text evidence="1">The sequence shown here is derived from an EMBL/GenBank/DDBJ whole genome shotgun (WGS) entry which is preliminary data.</text>
</comment>
<evidence type="ECO:0000313" key="2">
    <source>
        <dbReference type="Proteomes" id="UP001055811"/>
    </source>
</evidence>
<protein>
    <submittedName>
        <fullName evidence="1">Uncharacterized protein</fullName>
    </submittedName>
</protein>
<dbReference type="EMBL" id="CM042011">
    <property type="protein sequence ID" value="KAI3765691.1"/>
    <property type="molecule type" value="Genomic_DNA"/>
</dbReference>
<reference evidence="1 2" key="2">
    <citation type="journal article" date="2022" name="Mol. Ecol. Resour.">
        <title>The genomes of chicory, endive, great burdock and yacon provide insights into Asteraceae paleo-polyploidization history and plant inulin production.</title>
        <authorList>
            <person name="Fan W."/>
            <person name="Wang S."/>
            <person name="Wang H."/>
            <person name="Wang A."/>
            <person name="Jiang F."/>
            <person name="Liu H."/>
            <person name="Zhao H."/>
            <person name="Xu D."/>
            <person name="Zhang Y."/>
        </authorList>
    </citation>
    <scope>NUCLEOTIDE SEQUENCE [LARGE SCALE GENOMIC DNA]</scope>
    <source>
        <strain evidence="2">cv. Punajuju</strain>
        <tissue evidence="1">Leaves</tissue>
    </source>
</reference>
<keyword evidence="2" id="KW-1185">Reference proteome</keyword>
<gene>
    <name evidence="1" type="ORF">L2E82_15733</name>
</gene>
<name>A0ACB9F429_CICIN</name>